<accession>A0A1K0GB77</accession>
<evidence type="ECO:0000256" key="5">
    <source>
        <dbReference type="RuleBase" id="RU000682"/>
    </source>
</evidence>
<dbReference type="InterPro" id="IPR017970">
    <property type="entry name" value="Homeobox_CS"/>
</dbReference>
<dbReference type="GO" id="GO:0000978">
    <property type="term" value="F:RNA polymerase II cis-regulatory region sequence-specific DNA binding"/>
    <property type="evidence" value="ECO:0007669"/>
    <property type="project" value="TreeGrafter"/>
</dbReference>
<evidence type="ECO:0000256" key="2">
    <source>
        <dbReference type="ARBA" id="ARBA00023155"/>
    </source>
</evidence>
<dbReference type="Pfam" id="PF00046">
    <property type="entry name" value="Homeodomain"/>
    <property type="match status" value="1"/>
</dbReference>
<dbReference type="SMART" id="SM00389">
    <property type="entry name" value="HOX"/>
    <property type="match status" value="1"/>
</dbReference>
<evidence type="ECO:0000259" key="7">
    <source>
        <dbReference type="PROSITE" id="PS50071"/>
    </source>
</evidence>
<evidence type="ECO:0000256" key="6">
    <source>
        <dbReference type="SAM" id="MobiDB-lite"/>
    </source>
</evidence>
<dbReference type="PANTHER" id="PTHR24324:SF9">
    <property type="entry name" value="HOMEOBOX DOMAIN-CONTAINING PROTEIN"/>
    <property type="match status" value="1"/>
</dbReference>
<protein>
    <recommendedName>
        <fullName evidence="7">Homeobox domain-containing protein</fullName>
    </recommendedName>
</protein>
<keyword evidence="2 4" id="KW-0371">Homeobox</keyword>
<evidence type="ECO:0000256" key="4">
    <source>
        <dbReference type="PROSITE-ProRule" id="PRU00108"/>
    </source>
</evidence>
<feature type="compositionally biased region" description="Acidic residues" evidence="6">
    <location>
        <begin position="1"/>
        <end position="14"/>
    </location>
</feature>
<feature type="compositionally biased region" description="Pro residues" evidence="6">
    <location>
        <begin position="405"/>
        <end position="419"/>
    </location>
</feature>
<evidence type="ECO:0000256" key="3">
    <source>
        <dbReference type="ARBA" id="ARBA00023242"/>
    </source>
</evidence>
<feature type="region of interest" description="Disordered" evidence="6">
    <location>
        <begin position="515"/>
        <end position="585"/>
    </location>
</feature>
<feature type="compositionally biased region" description="Polar residues" evidence="6">
    <location>
        <begin position="550"/>
        <end position="565"/>
    </location>
</feature>
<dbReference type="GO" id="GO:0030154">
    <property type="term" value="P:cell differentiation"/>
    <property type="evidence" value="ECO:0007669"/>
    <property type="project" value="TreeGrafter"/>
</dbReference>
<sequence>MLLCSDDDDDEDGDNWSRAGSEGKHRQGSTGSAGTGGRSRRLLSVQQSKVLYKILEKTHFPSTQLREQVATQLNVSPRKVQVWFQNRRQVGKKRMMEAVQSALPPHRPYSHSPHPASNAPSITLEMLRERLKATGKGRFNPALEDERTRAWRRHTIRLALNPGAVEAEESLFALERRVREGPRNRGIHGVARGVREGLRINVPPPTLGVGLGAGKTPLYTGPGSASHLETLSRVGGAGLMTPAVPGNSIVPPPVSSQKEYFSLYNSRRYPPLPPPPQSASTAMFRGRSQTLASPLPLPLPPDHSGEGGMREVRGNLTVEWHLKQQQLHSRPPQLYRSHPGPIRGIHSHHPTPTPAGAGAGAGAGLRYRSSTDTLSRLPPLPSTPRPPRDGNAAGVRYSPYSRTPELPPPPPPPPPPHPSNPNRVTGASLHPLPPSFSLGGRGRSVSSPHQFPDPFLPTSATVRGNPAHHSHSSSAATTATTASLRWAGSARLDTPSTASSSRSPPTSLVLAKHSVEHTEHDTPSDTQEKLHLHTDTQCKTSRANVMDVRSLTTSNLANVGASRSGSPRERDRQGESKGRISASSA</sequence>
<dbReference type="InterPro" id="IPR009057">
    <property type="entry name" value="Homeodomain-like_sf"/>
</dbReference>
<feature type="region of interest" description="Disordered" evidence="6">
    <location>
        <begin position="1"/>
        <end position="41"/>
    </location>
</feature>
<dbReference type="OrthoDB" id="6159439at2759"/>
<feature type="region of interest" description="Disordered" evidence="6">
    <location>
        <begin position="325"/>
        <end position="480"/>
    </location>
</feature>
<gene>
    <name evidence="8" type="ORF">UBRO_07493</name>
</gene>
<dbReference type="Proteomes" id="UP000179920">
    <property type="component" value="Chromosome XVII"/>
</dbReference>
<dbReference type="EMBL" id="LT558133">
    <property type="protein sequence ID" value="SAM85281.1"/>
    <property type="molecule type" value="Genomic_DNA"/>
</dbReference>
<evidence type="ECO:0000313" key="9">
    <source>
        <dbReference type="Proteomes" id="UP000179920"/>
    </source>
</evidence>
<keyword evidence="3 4" id="KW-0539">Nucleus</keyword>
<keyword evidence="1 4" id="KW-0238">DNA-binding</keyword>
<evidence type="ECO:0000313" key="8">
    <source>
        <dbReference type="EMBL" id="SAM85281.1"/>
    </source>
</evidence>
<feature type="DNA-binding region" description="Homeobox" evidence="4">
    <location>
        <begin position="36"/>
        <end position="95"/>
    </location>
</feature>
<dbReference type="AlphaFoldDB" id="A0A1K0GB77"/>
<dbReference type="SUPFAM" id="SSF46689">
    <property type="entry name" value="Homeodomain-like"/>
    <property type="match status" value="1"/>
</dbReference>
<reference evidence="9" key="1">
    <citation type="submission" date="2016-04" db="EMBL/GenBank/DDBJ databases">
        <authorList>
            <person name="Guldener U."/>
            <person name="Guldener U."/>
        </authorList>
    </citation>
    <scope>NUCLEOTIDE SEQUENCE [LARGE SCALE GENOMIC DNA]</scope>
    <source>
        <strain evidence="9">UB2112</strain>
    </source>
</reference>
<dbReference type="PROSITE" id="PS00027">
    <property type="entry name" value="HOMEOBOX_1"/>
    <property type="match status" value="1"/>
</dbReference>
<dbReference type="PANTHER" id="PTHR24324">
    <property type="entry name" value="HOMEOBOX PROTEIN HHEX"/>
    <property type="match status" value="1"/>
</dbReference>
<dbReference type="InterPro" id="IPR001356">
    <property type="entry name" value="HD"/>
</dbReference>
<dbReference type="GO" id="GO:0005634">
    <property type="term" value="C:nucleus"/>
    <property type="evidence" value="ECO:0007669"/>
    <property type="project" value="UniProtKB-SubCell"/>
</dbReference>
<organism evidence="8 9">
    <name type="scientific">Ustilago bromivora</name>
    <dbReference type="NCBI Taxonomy" id="307758"/>
    <lineage>
        <taxon>Eukaryota</taxon>
        <taxon>Fungi</taxon>
        <taxon>Dikarya</taxon>
        <taxon>Basidiomycota</taxon>
        <taxon>Ustilaginomycotina</taxon>
        <taxon>Ustilaginomycetes</taxon>
        <taxon>Ustilaginales</taxon>
        <taxon>Ustilaginaceae</taxon>
        <taxon>Ustilago</taxon>
    </lineage>
</organism>
<dbReference type="CDD" id="cd00086">
    <property type="entry name" value="homeodomain"/>
    <property type="match status" value="1"/>
</dbReference>
<evidence type="ECO:0000256" key="1">
    <source>
        <dbReference type="ARBA" id="ARBA00023125"/>
    </source>
</evidence>
<feature type="domain" description="Homeobox" evidence="7">
    <location>
        <begin position="34"/>
        <end position="94"/>
    </location>
</feature>
<dbReference type="PROSITE" id="PS50071">
    <property type="entry name" value="HOMEOBOX_2"/>
    <property type="match status" value="1"/>
</dbReference>
<feature type="region of interest" description="Disordered" evidence="6">
    <location>
        <begin position="291"/>
        <end position="310"/>
    </location>
</feature>
<proteinExistence type="predicted"/>
<dbReference type="Gene3D" id="1.10.10.60">
    <property type="entry name" value="Homeodomain-like"/>
    <property type="match status" value="1"/>
</dbReference>
<feature type="compositionally biased region" description="Basic and acidic residues" evidence="6">
    <location>
        <begin position="515"/>
        <end position="536"/>
    </location>
</feature>
<feature type="compositionally biased region" description="Basic and acidic residues" evidence="6">
    <location>
        <begin position="566"/>
        <end position="578"/>
    </location>
</feature>
<dbReference type="InterPro" id="IPR051000">
    <property type="entry name" value="Homeobox_DNA-bind_prot"/>
</dbReference>
<comment type="subcellular location">
    <subcellularLocation>
        <location evidence="4 5">Nucleus</location>
    </subcellularLocation>
</comment>
<dbReference type="GO" id="GO:0000981">
    <property type="term" value="F:DNA-binding transcription factor activity, RNA polymerase II-specific"/>
    <property type="evidence" value="ECO:0007669"/>
    <property type="project" value="InterPro"/>
</dbReference>
<name>A0A1K0GB77_9BASI</name>